<gene>
    <name evidence="2" type="ORF">DAQ1742_03409</name>
</gene>
<dbReference type="AlphaFoldDB" id="A0A375ADZ1"/>
<dbReference type="PANTHER" id="PTHR43664">
    <property type="entry name" value="MONOAMINE OXIDASE-RELATED"/>
    <property type="match status" value="1"/>
</dbReference>
<keyword evidence="3" id="KW-1185">Reference proteome</keyword>
<evidence type="ECO:0000313" key="3">
    <source>
        <dbReference type="Proteomes" id="UP000294820"/>
    </source>
</evidence>
<protein>
    <submittedName>
        <fullName evidence="2">Acyl dehydratase</fullName>
    </submittedName>
</protein>
<organism evidence="2 3">
    <name type="scientific">Dickeya aquatica</name>
    <dbReference type="NCBI Taxonomy" id="1401087"/>
    <lineage>
        <taxon>Bacteria</taxon>
        <taxon>Pseudomonadati</taxon>
        <taxon>Pseudomonadota</taxon>
        <taxon>Gammaproteobacteria</taxon>
        <taxon>Enterobacterales</taxon>
        <taxon>Pectobacteriaceae</taxon>
        <taxon>Dickeya</taxon>
    </lineage>
</organism>
<dbReference type="KEGG" id="daq:DAQ1742_03409"/>
<dbReference type="Gene3D" id="3.10.129.10">
    <property type="entry name" value="Hotdog Thioesterase"/>
    <property type="match status" value="1"/>
</dbReference>
<dbReference type="InterPro" id="IPR029069">
    <property type="entry name" value="HotDog_dom_sf"/>
</dbReference>
<reference evidence="2 3" key="1">
    <citation type="submission" date="2016-09" db="EMBL/GenBank/DDBJ databases">
        <authorList>
            <person name="Reverchon S."/>
            <person name="Nasser W."/>
            <person name="Leonard S."/>
            <person name="Brochier C."/>
            <person name="Duprey A."/>
        </authorList>
    </citation>
    <scope>NUCLEOTIDE SEQUENCE [LARGE SCALE GENOMIC DNA]</scope>
    <source>
        <strain evidence="2 3">174/2</strain>
    </source>
</reference>
<dbReference type="SUPFAM" id="SSF54637">
    <property type="entry name" value="Thioesterase/thiol ester dehydrase-isomerase"/>
    <property type="match status" value="1"/>
</dbReference>
<name>A0A375ADZ1_9GAMM</name>
<sequence length="182" mass="20555">MNMQDENYSSDYVNTADAYLIENDIGETTLPKLYMDDLKVGQVFYSSEYYVSAEEITEFSTRYDPQPFHMDDRLAKDSIFRGLAASGWHTVSITMNLLVKCLPLAHGIIGKGVENITWPRPTRPGDVLRIKAKIIDIDISPARPDRALMRIHISTIGQDNKIRQELLGKLLIFKGCAVSKAM</sequence>
<dbReference type="Proteomes" id="UP000294820">
    <property type="component" value="Chromosome 1"/>
</dbReference>
<dbReference type="Pfam" id="PF01575">
    <property type="entry name" value="MaoC_dehydratas"/>
    <property type="match status" value="1"/>
</dbReference>
<evidence type="ECO:0000313" key="2">
    <source>
        <dbReference type="EMBL" id="SLM64217.1"/>
    </source>
</evidence>
<dbReference type="EMBL" id="LT615367">
    <property type="protein sequence ID" value="SLM64217.1"/>
    <property type="molecule type" value="Genomic_DNA"/>
</dbReference>
<dbReference type="PANTHER" id="PTHR43664:SF1">
    <property type="entry name" value="BETA-METHYLMALYL-COA DEHYDRATASE"/>
    <property type="match status" value="1"/>
</dbReference>
<accession>A0A375ADZ1</accession>
<proteinExistence type="predicted"/>
<dbReference type="InterPro" id="IPR052342">
    <property type="entry name" value="MCH/BMMD"/>
</dbReference>
<dbReference type="InterPro" id="IPR002539">
    <property type="entry name" value="MaoC-like_dom"/>
</dbReference>
<feature type="domain" description="MaoC-like" evidence="1">
    <location>
        <begin position="45"/>
        <end position="136"/>
    </location>
</feature>
<evidence type="ECO:0000259" key="1">
    <source>
        <dbReference type="Pfam" id="PF01575"/>
    </source>
</evidence>